<feature type="chain" id="PRO_5040202793" description="Cyclin-dependent serine/threonine-protein kinase DDB_G0272797/DDB_G0274007" evidence="2">
    <location>
        <begin position="24"/>
        <end position="356"/>
    </location>
</feature>
<feature type="region of interest" description="Disordered" evidence="1">
    <location>
        <begin position="32"/>
        <end position="202"/>
    </location>
</feature>
<feature type="signal peptide" evidence="2">
    <location>
        <begin position="1"/>
        <end position="23"/>
    </location>
</feature>
<feature type="compositionally biased region" description="Basic and acidic residues" evidence="1">
    <location>
        <begin position="292"/>
        <end position="303"/>
    </location>
</feature>
<feature type="compositionally biased region" description="Low complexity" evidence="1">
    <location>
        <begin position="34"/>
        <end position="44"/>
    </location>
</feature>
<organism evidence="3 4">
    <name type="scientific">Drosophila gunungcola</name>
    <name type="common">fruit fly</name>
    <dbReference type="NCBI Taxonomy" id="103775"/>
    <lineage>
        <taxon>Eukaryota</taxon>
        <taxon>Metazoa</taxon>
        <taxon>Ecdysozoa</taxon>
        <taxon>Arthropoda</taxon>
        <taxon>Hexapoda</taxon>
        <taxon>Insecta</taxon>
        <taxon>Pterygota</taxon>
        <taxon>Neoptera</taxon>
        <taxon>Endopterygota</taxon>
        <taxon>Diptera</taxon>
        <taxon>Brachycera</taxon>
        <taxon>Muscomorpha</taxon>
        <taxon>Ephydroidea</taxon>
        <taxon>Drosophilidae</taxon>
        <taxon>Drosophila</taxon>
        <taxon>Sophophora</taxon>
    </lineage>
</organism>
<feature type="compositionally biased region" description="Basic and acidic residues" evidence="1">
    <location>
        <begin position="63"/>
        <end position="73"/>
    </location>
</feature>
<keyword evidence="4" id="KW-1185">Reference proteome</keyword>
<feature type="region of interest" description="Disordered" evidence="1">
    <location>
        <begin position="244"/>
        <end position="356"/>
    </location>
</feature>
<proteinExistence type="predicted"/>
<evidence type="ECO:0000313" key="3">
    <source>
        <dbReference type="EMBL" id="KAI8033852.1"/>
    </source>
</evidence>
<dbReference type="AlphaFoldDB" id="A0A9P9YBE1"/>
<gene>
    <name evidence="3" type="ORF">M5D96_013376</name>
</gene>
<feature type="compositionally biased region" description="Polar residues" evidence="1">
    <location>
        <begin position="160"/>
        <end position="183"/>
    </location>
</feature>
<dbReference type="Proteomes" id="UP001059596">
    <property type="component" value="Unassembled WGS sequence"/>
</dbReference>
<dbReference type="EMBL" id="JAMKOV010000096">
    <property type="protein sequence ID" value="KAI8033852.1"/>
    <property type="molecule type" value="Genomic_DNA"/>
</dbReference>
<feature type="compositionally biased region" description="Low complexity" evidence="1">
    <location>
        <begin position="318"/>
        <end position="340"/>
    </location>
</feature>
<evidence type="ECO:0000256" key="2">
    <source>
        <dbReference type="SAM" id="SignalP"/>
    </source>
</evidence>
<feature type="compositionally biased region" description="Polar residues" evidence="1">
    <location>
        <begin position="74"/>
        <end position="84"/>
    </location>
</feature>
<accession>A0A9P9YBE1</accession>
<name>A0A9P9YBE1_9MUSC</name>
<feature type="compositionally biased region" description="Polar residues" evidence="1">
    <location>
        <begin position="244"/>
        <end position="290"/>
    </location>
</feature>
<keyword evidence="2" id="KW-0732">Signal</keyword>
<reference evidence="3" key="1">
    <citation type="journal article" date="2023" name="Genome Biol. Evol.">
        <title>Long-read-based Genome Assembly of Drosophila gunungcola Reveals Fewer Chemosensory Genes in Flower-breeding Species.</title>
        <authorList>
            <person name="Negi A."/>
            <person name="Liao B.Y."/>
            <person name="Yeh S.D."/>
        </authorList>
    </citation>
    <scope>NUCLEOTIDE SEQUENCE</scope>
    <source>
        <strain evidence="3">Sukarami</strain>
    </source>
</reference>
<evidence type="ECO:0000313" key="4">
    <source>
        <dbReference type="Proteomes" id="UP001059596"/>
    </source>
</evidence>
<sequence length="356" mass="40284">MKLKAGMTLKLFALLGFVCYIQAVVVGPQQHLQNNNRNGYRYNGPAHKYLPAEVSHNGSSNSDADRQHQEQNHRQQGYNGPYNSQHYGGGQQQQQQQQHVQQDDSWQSVFSQQQHQSLGHQQHHQNSESYQQHQGLGPQQSHQSSSQEHYHQSSKQEQHNLGSNQEQDHLGSSQEQHHLGSSQEQHHLAEAHANSHKTIASPGLVPSYTLSSDLEHDRFIGLDALDTRLLTQSLPDAYRKQIFSSPSAPKQQQHEQQLAGSPNESFHSGSPSASGYLQMQSHSYQLPSTHSTHREWPQNEEQQKQQQQQQYSTGNRQYSASAYAVAPPYLHSSSQPSQSSKNSLTHPSRDFQPPYY</sequence>
<comment type="caution">
    <text evidence="3">The sequence shown here is derived from an EMBL/GenBank/DDBJ whole genome shotgun (WGS) entry which is preliminary data.</text>
</comment>
<evidence type="ECO:0008006" key="5">
    <source>
        <dbReference type="Google" id="ProtNLM"/>
    </source>
</evidence>
<feature type="compositionally biased region" description="Basic and acidic residues" evidence="1">
    <location>
        <begin position="148"/>
        <end position="158"/>
    </location>
</feature>
<evidence type="ECO:0000256" key="1">
    <source>
        <dbReference type="SAM" id="MobiDB-lite"/>
    </source>
</evidence>
<protein>
    <recommendedName>
        <fullName evidence="5">Cyclin-dependent serine/threonine-protein kinase DDB_G0272797/DDB_G0274007</fullName>
    </recommendedName>
</protein>
<feature type="compositionally biased region" description="Low complexity" evidence="1">
    <location>
        <begin position="129"/>
        <end position="147"/>
    </location>
</feature>